<dbReference type="Pfam" id="PF06500">
    <property type="entry name" value="FrsA-like"/>
    <property type="match status" value="1"/>
</dbReference>
<protein>
    <submittedName>
        <fullName evidence="3">Alpha/beta hydrolase</fullName>
    </submittedName>
</protein>
<dbReference type="GO" id="GO:0016787">
    <property type="term" value="F:hydrolase activity"/>
    <property type="evidence" value="ECO:0007669"/>
    <property type="project" value="UniProtKB-KW"/>
</dbReference>
<dbReference type="InterPro" id="IPR029058">
    <property type="entry name" value="AB_hydrolase_fold"/>
</dbReference>
<dbReference type="AlphaFoldDB" id="A0A917IAW7"/>
<evidence type="ECO:0000313" key="4">
    <source>
        <dbReference type="Proteomes" id="UP000657592"/>
    </source>
</evidence>
<gene>
    <name evidence="3" type="ORF">GCM10010921_00670</name>
</gene>
<accession>A0A917IAW7</accession>
<keyword evidence="2 3" id="KW-0378">Hydrolase</keyword>
<evidence type="ECO:0000256" key="2">
    <source>
        <dbReference type="ARBA" id="ARBA00022801"/>
    </source>
</evidence>
<dbReference type="PANTHER" id="PTHR22946">
    <property type="entry name" value="DIENELACTONE HYDROLASE DOMAIN-CONTAINING PROTEIN-RELATED"/>
    <property type="match status" value="1"/>
</dbReference>
<keyword evidence="4" id="KW-1185">Reference proteome</keyword>
<sequence length="389" mass="43793">MYMYFPTNYVWSMSVVACLNNGGLIDDIDKACRPVLEASQHGDDAGTEELYEAWQAVADRLVESAEADLSRGWTRGAGEKFYRASLYTSQAERLQSPKWEGRNDAYRKSMDLLQKHIQYSEAPIRRVEIPYEGAQLPAYFRSVPAADGPVPLVVLWNGLDSTKEMMVYSGFAELLAERGIATLMVDCPGSGEALRLRGLHARYDTEVWANAIIDWVETDLPEADASRIGLVGWSLGGYYAPRAAAFEQRVRLVVAWGANYNWAEVQRKRQQREGENPVPHYWDHVQWVFGASDLDDFFERTRGMTLDGVVDRISVPFLVTHGIGDRQISVDYAHAQYEAAVNSPKRELRIFTQEEGGAEHIGLDNMPYVAQYTADWIAETFAGLSEATR</sequence>
<comment type="caution">
    <text evidence="3">The sequence shown here is derived from an EMBL/GenBank/DDBJ whole genome shotgun (WGS) entry which is preliminary data.</text>
</comment>
<reference evidence="3" key="2">
    <citation type="submission" date="2020-09" db="EMBL/GenBank/DDBJ databases">
        <authorList>
            <person name="Sun Q."/>
            <person name="Zhou Y."/>
        </authorList>
    </citation>
    <scope>NUCLEOTIDE SEQUENCE</scope>
    <source>
        <strain evidence="3">CGMCC 1.15794</strain>
    </source>
</reference>
<dbReference type="Gene3D" id="1.20.1440.110">
    <property type="entry name" value="acylaminoacyl peptidase"/>
    <property type="match status" value="1"/>
</dbReference>
<evidence type="ECO:0000313" key="3">
    <source>
        <dbReference type="EMBL" id="GGH33606.1"/>
    </source>
</evidence>
<dbReference type="RefSeq" id="WP_188754255.1">
    <property type="nucleotide sequence ID" value="NZ_BMJY01000001.1"/>
</dbReference>
<name>A0A917IAW7_9MICO</name>
<dbReference type="Gene3D" id="3.40.50.1820">
    <property type="entry name" value="alpha/beta hydrolase"/>
    <property type="match status" value="1"/>
</dbReference>
<comment type="similarity">
    <text evidence="1">Belongs to the AB hydrolase superfamily.</text>
</comment>
<dbReference type="InterPro" id="IPR050261">
    <property type="entry name" value="FrsA_esterase"/>
</dbReference>
<dbReference type="PANTHER" id="PTHR22946:SF12">
    <property type="entry name" value="CONIDIAL PIGMENT BIOSYNTHESIS PROTEIN AYG1 (AFU_ORTHOLOGUE AFUA_2G17550)"/>
    <property type="match status" value="1"/>
</dbReference>
<reference evidence="3" key="1">
    <citation type="journal article" date="2014" name="Int. J. Syst. Evol. Microbiol.">
        <title>Complete genome sequence of Corynebacterium casei LMG S-19264T (=DSM 44701T), isolated from a smear-ripened cheese.</title>
        <authorList>
            <consortium name="US DOE Joint Genome Institute (JGI-PGF)"/>
            <person name="Walter F."/>
            <person name="Albersmeier A."/>
            <person name="Kalinowski J."/>
            <person name="Ruckert C."/>
        </authorList>
    </citation>
    <scope>NUCLEOTIDE SEQUENCE</scope>
    <source>
        <strain evidence="3">CGMCC 1.15794</strain>
    </source>
</reference>
<proteinExistence type="inferred from homology"/>
<dbReference type="Proteomes" id="UP000657592">
    <property type="component" value="Unassembled WGS sequence"/>
</dbReference>
<dbReference type="EMBL" id="BMJY01000001">
    <property type="protein sequence ID" value="GGH33606.1"/>
    <property type="molecule type" value="Genomic_DNA"/>
</dbReference>
<evidence type="ECO:0000256" key="1">
    <source>
        <dbReference type="ARBA" id="ARBA00008645"/>
    </source>
</evidence>
<organism evidence="3 4">
    <name type="scientific">Microbacterium album</name>
    <dbReference type="NCBI Taxonomy" id="2053191"/>
    <lineage>
        <taxon>Bacteria</taxon>
        <taxon>Bacillati</taxon>
        <taxon>Actinomycetota</taxon>
        <taxon>Actinomycetes</taxon>
        <taxon>Micrococcales</taxon>
        <taxon>Microbacteriaceae</taxon>
        <taxon>Microbacterium</taxon>
    </lineage>
</organism>
<dbReference type="InterPro" id="IPR010520">
    <property type="entry name" value="FrsA-like"/>
</dbReference>
<dbReference type="SUPFAM" id="SSF53474">
    <property type="entry name" value="alpha/beta-Hydrolases"/>
    <property type="match status" value="1"/>
</dbReference>